<dbReference type="EMBL" id="WTPW01001543">
    <property type="protein sequence ID" value="KAF0429464.1"/>
    <property type="molecule type" value="Genomic_DNA"/>
</dbReference>
<name>A0A8H3X9P5_GIGMA</name>
<organism evidence="1 2">
    <name type="scientific">Gigaspora margarita</name>
    <dbReference type="NCBI Taxonomy" id="4874"/>
    <lineage>
        <taxon>Eukaryota</taxon>
        <taxon>Fungi</taxon>
        <taxon>Fungi incertae sedis</taxon>
        <taxon>Mucoromycota</taxon>
        <taxon>Glomeromycotina</taxon>
        <taxon>Glomeromycetes</taxon>
        <taxon>Diversisporales</taxon>
        <taxon>Gigasporaceae</taxon>
        <taxon>Gigaspora</taxon>
    </lineage>
</organism>
<dbReference type="Proteomes" id="UP000439903">
    <property type="component" value="Unassembled WGS sequence"/>
</dbReference>
<evidence type="ECO:0000313" key="2">
    <source>
        <dbReference type="Proteomes" id="UP000439903"/>
    </source>
</evidence>
<reference evidence="1 2" key="1">
    <citation type="journal article" date="2019" name="Environ. Microbiol.">
        <title>At the nexus of three kingdoms: the genome of the mycorrhizal fungus Gigaspora margarita provides insights into plant, endobacterial and fungal interactions.</title>
        <authorList>
            <person name="Venice F."/>
            <person name="Ghignone S."/>
            <person name="Salvioli di Fossalunga A."/>
            <person name="Amselem J."/>
            <person name="Novero M."/>
            <person name="Xianan X."/>
            <person name="Sedzielewska Toro K."/>
            <person name="Morin E."/>
            <person name="Lipzen A."/>
            <person name="Grigoriev I.V."/>
            <person name="Henrissat B."/>
            <person name="Martin F.M."/>
            <person name="Bonfante P."/>
        </authorList>
    </citation>
    <scope>NUCLEOTIDE SEQUENCE [LARGE SCALE GENOMIC DNA]</scope>
    <source>
        <strain evidence="1 2">BEG34</strain>
    </source>
</reference>
<protein>
    <submittedName>
        <fullName evidence="1">Uncharacterized protein</fullName>
    </submittedName>
</protein>
<comment type="caution">
    <text evidence="1">The sequence shown here is derived from an EMBL/GenBank/DDBJ whole genome shotgun (WGS) entry which is preliminary data.</text>
</comment>
<dbReference type="OrthoDB" id="2435853at2759"/>
<gene>
    <name evidence="1" type="ORF">F8M41_005691</name>
</gene>
<evidence type="ECO:0000313" key="1">
    <source>
        <dbReference type="EMBL" id="KAF0429464.1"/>
    </source>
</evidence>
<accession>A0A8H3X9P5</accession>
<dbReference type="AlphaFoldDB" id="A0A8H3X9P5"/>
<sequence>MAGYFDETIHEYWSLDGLAEWCAINTSCDKKRLFDIMKKAIQDVNNYSLISEAARIKAISMRAKLEENLRGIKEKEAIRLAQIKSDEIVRLAEIKSKNLQEHTVMVANYIKNIANDLTTVDRKRKGSTPNKDEELTPAEDFKRRACGYGSDFFLMNGLTHVVGRDGALITLCASYRYWDARSYLLDKLKERSDDDKRRQVLKIYYYLIDMLLENPYSFINKEGEKKKLTEIEYIKKVSYPILDIIFSNHYDILYLKWGEEIPRPTVNRNIDLRVLSTDNNVELSHSEFACKTTSVKVIKDRSKCIRTNKCI</sequence>
<proteinExistence type="predicted"/>
<keyword evidence="2" id="KW-1185">Reference proteome</keyword>